<dbReference type="AlphaFoldDB" id="A0A7L2REW5"/>
<dbReference type="InterPro" id="IPR051507">
    <property type="entry name" value="PcG_RING_finger"/>
</dbReference>
<dbReference type="Gene3D" id="3.30.40.10">
    <property type="entry name" value="Zinc/RING finger domain, C3HC4 (zinc finger)"/>
    <property type="match status" value="1"/>
</dbReference>
<feature type="non-terminal residue" evidence="4">
    <location>
        <position position="95"/>
    </location>
</feature>
<name>A0A7L2REW5_9PASS</name>
<sequence>GAPSCSGSCSLPFEFRRSRSESSGDEEDEDEDEEEEEEELEGEAGARFGTDDGELESDDDRERMINLSELTPYIMCSICKGYLIDATTITECLHT</sequence>
<evidence type="ECO:0000313" key="4">
    <source>
        <dbReference type="EMBL" id="NXS07017.1"/>
    </source>
</evidence>
<keyword evidence="2" id="KW-0539">Nucleus</keyword>
<feature type="region of interest" description="Disordered" evidence="3">
    <location>
        <begin position="1"/>
        <end position="62"/>
    </location>
</feature>
<evidence type="ECO:0000313" key="5">
    <source>
        <dbReference type="Proteomes" id="UP000560066"/>
    </source>
</evidence>
<keyword evidence="5" id="KW-1185">Reference proteome</keyword>
<dbReference type="GO" id="GO:0005634">
    <property type="term" value="C:nucleus"/>
    <property type="evidence" value="ECO:0007669"/>
    <property type="project" value="UniProtKB-SubCell"/>
</dbReference>
<dbReference type="OrthoDB" id="1305878at2759"/>
<dbReference type="EMBL" id="VYZS01014445">
    <property type="protein sequence ID" value="NXS07017.1"/>
    <property type="molecule type" value="Genomic_DNA"/>
</dbReference>
<feature type="compositionally biased region" description="Acidic residues" evidence="3">
    <location>
        <begin position="23"/>
        <end position="42"/>
    </location>
</feature>
<organism evidence="4 5">
    <name type="scientific">Neodrepanis coruscans</name>
    <name type="common">wattled asity</name>
    <dbReference type="NCBI Taxonomy" id="254563"/>
    <lineage>
        <taxon>Eukaryota</taxon>
        <taxon>Metazoa</taxon>
        <taxon>Chordata</taxon>
        <taxon>Craniata</taxon>
        <taxon>Vertebrata</taxon>
        <taxon>Euteleostomi</taxon>
        <taxon>Archelosauria</taxon>
        <taxon>Archosauria</taxon>
        <taxon>Dinosauria</taxon>
        <taxon>Saurischia</taxon>
        <taxon>Theropoda</taxon>
        <taxon>Coelurosauria</taxon>
        <taxon>Aves</taxon>
        <taxon>Neognathae</taxon>
        <taxon>Neoaves</taxon>
        <taxon>Telluraves</taxon>
        <taxon>Australaves</taxon>
        <taxon>Passeriformes</taxon>
        <taxon>Philepittidae</taxon>
        <taxon>Neodrepanis</taxon>
    </lineage>
</organism>
<dbReference type="Proteomes" id="UP000560066">
    <property type="component" value="Unassembled WGS sequence"/>
</dbReference>
<proteinExistence type="predicted"/>
<feature type="non-terminal residue" evidence="4">
    <location>
        <position position="1"/>
    </location>
</feature>
<gene>
    <name evidence="4" type="primary">Pcgf6</name>
    <name evidence="4" type="ORF">NEOCOR_R00154</name>
</gene>
<dbReference type="InterPro" id="IPR013083">
    <property type="entry name" value="Znf_RING/FYVE/PHD"/>
</dbReference>
<evidence type="ECO:0000256" key="2">
    <source>
        <dbReference type="ARBA" id="ARBA00023242"/>
    </source>
</evidence>
<accession>A0A7L2REW5</accession>
<dbReference type="PANTHER" id="PTHR45893">
    <property type="entry name" value="POLYCOMB GROUP RING FINGER PROTEIN"/>
    <property type="match status" value="1"/>
</dbReference>
<evidence type="ECO:0000256" key="1">
    <source>
        <dbReference type="ARBA" id="ARBA00004123"/>
    </source>
</evidence>
<comment type="caution">
    <text evidence="4">The sequence shown here is derived from an EMBL/GenBank/DDBJ whole genome shotgun (WGS) entry which is preliminary data.</text>
</comment>
<evidence type="ECO:0000256" key="3">
    <source>
        <dbReference type="SAM" id="MobiDB-lite"/>
    </source>
</evidence>
<comment type="subcellular location">
    <subcellularLocation>
        <location evidence="1">Nucleus</location>
    </subcellularLocation>
</comment>
<protein>
    <submittedName>
        <fullName evidence="4">PCGF6 protein</fullName>
    </submittedName>
</protein>
<reference evidence="4 5" key="1">
    <citation type="submission" date="2019-09" db="EMBL/GenBank/DDBJ databases">
        <title>Bird 10,000 Genomes (B10K) Project - Family phase.</title>
        <authorList>
            <person name="Zhang G."/>
        </authorList>
    </citation>
    <scope>NUCLEOTIDE SEQUENCE [LARGE SCALE GENOMIC DNA]</scope>
    <source>
        <strain evidence="4">B10K-DU-002-79</strain>
    </source>
</reference>